<evidence type="ECO:0000313" key="13">
    <source>
        <dbReference type="Proteomes" id="UP000314011"/>
    </source>
</evidence>
<dbReference type="AlphaFoldDB" id="A0A5C5GDU3"/>
<evidence type="ECO:0000256" key="7">
    <source>
        <dbReference type="HAMAP-Rule" id="MF_01855"/>
    </source>
</evidence>
<organism evidence="12 13">
    <name type="scientific">Pelagovum pacificum</name>
    <dbReference type="NCBI Taxonomy" id="2588711"/>
    <lineage>
        <taxon>Bacteria</taxon>
        <taxon>Pseudomonadati</taxon>
        <taxon>Pseudomonadota</taxon>
        <taxon>Alphaproteobacteria</taxon>
        <taxon>Rhodobacterales</taxon>
        <taxon>Paracoccaceae</taxon>
        <taxon>Pelagovum</taxon>
    </lineage>
</organism>
<dbReference type="Proteomes" id="UP000314011">
    <property type="component" value="Unassembled WGS sequence"/>
</dbReference>
<feature type="binding site" evidence="7">
    <location>
        <position position="200"/>
    </location>
    <ligand>
        <name>substrate</name>
    </ligand>
</feature>
<dbReference type="RefSeq" id="WP_140192446.1">
    <property type="nucleotide sequence ID" value="NZ_CP065915.1"/>
</dbReference>
<dbReference type="GO" id="GO:0006000">
    <property type="term" value="P:fructose metabolic process"/>
    <property type="evidence" value="ECO:0007669"/>
    <property type="project" value="TreeGrafter"/>
</dbReference>
<name>A0A5C5GDU3_9RHOB</name>
<keyword evidence="7 8" id="KW-0479">Metal-binding</keyword>
<dbReference type="PRINTS" id="PR00377">
    <property type="entry name" value="IMPHPHTASES"/>
</dbReference>
<evidence type="ECO:0000259" key="10">
    <source>
        <dbReference type="Pfam" id="PF00316"/>
    </source>
</evidence>
<dbReference type="SUPFAM" id="SSF56655">
    <property type="entry name" value="Carbohydrate phosphatase"/>
    <property type="match status" value="1"/>
</dbReference>
<evidence type="ECO:0000256" key="9">
    <source>
        <dbReference type="RuleBase" id="RU000508"/>
    </source>
</evidence>
<dbReference type="GO" id="GO:0006002">
    <property type="term" value="P:fructose 6-phosphate metabolic process"/>
    <property type="evidence" value="ECO:0007669"/>
    <property type="project" value="TreeGrafter"/>
</dbReference>
<dbReference type="GO" id="GO:0042132">
    <property type="term" value="F:fructose 1,6-bisphosphate 1-phosphatase activity"/>
    <property type="evidence" value="ECO:0007669"/>
    <property type="project" value="UniProtKB-UniRule"/>
</dbReference>
<proteinExistence type="inferred from homology"/>
<comment type="cofactor">
    <cofactor evidence="7">
        <name>Mg(2+)</name>
        <dbReference type="ChEBI" id="CHEBI:18420"/>
    </cofactor>
    <text evidence="7">Binds 2 magnesium ions per subunit.</text>
</comment>
<dbReference type="InterPro" id="IPR044015">
    <property type="entry name" value="FBPase_C_dom"/>
</dbReference>
<feature type="domain" description="Fructose-1-6-bisphosphatase class I N-terminal" evidence="10">
    <location>
        <begin position="60"/>
        <end position="184"/>
    </location>
</feature>
<comment type="caution">
    <text evidence="7">Lacks conserved residue(s) required for the propagation of feature annotation.</text>
</comment>
<feature type="binding site" evidence="8">
    <location>
        <position position="116"/>
    </location>
    <ligand>
        <name>Mg(2+)</name>
        <dbReference type="ChEBI" id="CHEBI:18420"/>
        <label>1</label>
        <note>catalytic</note>
    </ligand>
</feature>
<evidence type="ECO:0000256" key="2">
    <source>
        <dbReference type="ARBA" id="ARBA00010941"/>
    </source>
</evidence>
<dbReference type="InterPro" id="IPR000760">
    <property type="entry name" value="Inositol_monophosphatase-like"/>
</dbReference>
<dbReference type="Pfam" id="PF18913">
    <property type="entry name" value="FBPase_C"/>
    <property type="match status" value="1"/>
</dbReference>
<dbReference type="GO" id="GO:0005829">
    <property type="term" value="C:cytosol"/>
    <property type="evidence" value="ECO:0007669"/>
    <property type="project" value="TreeGrafter"/>
</dbReference>
<keyword evidence="5 7" id="KW-0119">Carbohydrate metabolism</keyword>
<dbReference type="EMBL" id="VFFF01000001">
    <property type="protein sequence ID" value="TNY31766.1"/>
    <property type="molecule type" value="Genomic_DNA"/>
</dbReference>
<feature type="binding site" evidence="8">
    <location>
        <position position="115"/>
    </location>
    <ligand>
        <name>Mg(2+)</name>
        <dbReference type="ChEBI" id="CHEBI:18420"/>
        <label>1</label>
        <note>catalytic</note>
    </ligand>
</feature>
<dbReference type="PIRSF" id="PIRSF500210">
    <property type="entry name" value="FBPtase"/>
    <property type="match status" value="1"/>
</dbReference>
<feature type="binding site" evidence="8">
    <location>
        <position position="94"/>
    </location>
    <ligand>
        <name>Mg(2+)</name>
        <dbReference type="ChEBI" id="CHEBI:18420"/>
        <label>1</label>
        <note>catalytic</note>
    </ligand>
</feature>
<feature type="domain" description="Fructose-1-6-bisphosphatase class 1 C-terminal" evidence="11">
    <location>
        <begin position="190"/>
        <end position="321"/>
    </location>
</feature>
<evidence type="ECO:0000256" key="4">
    <source>
        <dbReference type="ARBA" id="ARBA00022801"/>
    </source>
</evidence>
<dbReference type="PANTHER" id="PTHR11556">
    <property type="entry name" value="FRUCTOSE-1,6-BISPHOSPHATASE-RELATED"/>
    <property type="match status" value="1"/>
</dbReference>
<keyword evidence="13" id="KW-1185">Reference proteome</keyword>
<dbReference type="PANTHER" id="PTHR11556:SF35">
    <property type="entry name" value="SEDOHEPTULOSE-1,7-BISPHOSPHATASE, CHLOROPLASTIC"/>
    <property type="match status" value="1"/>
</dbReference>
<protein>
    <recommendedName>
        <fullName evidence="7">Fructose-1,6-bisphosphatase class 1</fullName>
        <shortName evidence="7">FBPase class 1</shortName>
        <ecNumber evidence="7">3.1.3.11</ecNumber>
    </recommendedName>
    <alternativeName>
        <fullName evidence="7">D-fructose-1,6-bisphosphate 1-phosphohydrolase class 1</fullName>
    </alternativeName>
</protein>
<evidence type="ECO:0000256" key="3">
    <source>
        <dbReference type="ARBA" id="ARBA00022490"/>
    </source>
</evidence>
<dbReference type="GO" id="GO:0030388">
    <property type="term" value="P:fructose 1,6-bisphosphate metabolic process"/>
    <property type="evidence" value="ECO:0007669"/>
    <property type="project" value="TreeGrafter"/>
</dbReference>
<feature type="binding site" evidence="7">
    <location>
        <position position="113"/>
    </location>
    <ligand>
        <name>Mg(2+)</name>
        <dbReference type="ChEBI" id="CHEBI:18420"/>
        <label>2</label>
    </ligand>
</feature>
<comment type="pathway">
    <text evidence="6">Carbohydrate biosynthesis.</text>
</comment>
<dbReference type="HAMAP" id="MF_01855">
    <property type="entry name" value="FBPase_class1"/>
    <property type="match status" value="1"/>
</dbReference>
<evidence type="ECO:0000313" key="12">
    <source>
        <dbReference type="EMBL" id="TNY31766.1"/>
    </source>
</evidence>
<feature type="binding site" evidence="8">
    <location>
        <position position="113"/>
    </location>
    <ligand>
        <name>Mg(2+)</name>
        <dbReference type="ChEBI" id="CHEBI:18420"/>
        <label>1</label>
        <note>catalytic</note>
    </ligand>
</feature>
<dbReference type="CDD" id="cd00354">
    <property type="entry name" value="FBPase"/>
    <property type="match status" value="1"/>
</dbReference>
<feature type="binding site" evidence="7">
    <location>
        <position position="272"/>
    </location>
    <ligand>
        <name>Mg(2+)</name>
        <dbReference type="ChEBI" id="CHEBI:18420"/>
        <label>2</label>
    </ligand>
</feature>
<gene>
    <name evidence="7" type="primary">fbp</name>
    <name evidence="12" type="ORF">FHY64_00230</name>
</gene>
<dbReference type="Gene3D" id="3.30.540.10">
    <property type="entry name" value="Fructose-1,6-Bisphosphatase, subunit A, domain 1"/>
    <property type="match status" value="1"/>
</dbReference>
<comment type="similarity">
    <text evidence="2 7 9">Belongs to the FBPase class 1 family.</text>
</comment>
<comment type="subunit">
    <text evidence="7">Homotetramer.</text>
</comment>
<evidence type="ECO:0000256" key="8">
    <source>
        <dbReference type="PIRSR" id="PIRSR600760-2"/>
    </source>
</evidence>
<dbReference type="PIRSF" id="PIRSF000904">
    <property type="entry name" value="FBPtase_SBPase"/>
    <property type="match status" value="1"/>
</dbReference>
<sequence length="325" mass="34403">MSPLVLPGDDRPPAPPLEETLATADAGPAEIVRAIAAAAIPIAQRLALAALPGDPAAPVGRNETGDTVKALDQAAHELMIDALSHAPIAQVVSEEAAEPIRLSDAGTWDVVIDPIDGSGSIGIGAPLGLLFGIFPAAPHVLRQGREMVAAGYVSFGHSTDIGLSFGDGVRLATLDPRDGTFRLRAEPALIKPTTKMIAWNASNHRHFAPGLRRYFDEALAGADGPRGENTNMRWIAAAVGDLHRILLKGGVFLYPDDARPGYDKGHLRLLYEAFPIAFLIEQAGGRASDGHGDILDRSPAEIHEKTPLIFGASREVATIERHQSH</sequence>
<dbReference type="EC" id="3.1.3.11" evidence="7"/>
<evidence type="ECO:0000256" key="1">
    <source>
        <dbReference type="ARBA" id="ARBA00001273"/>
    </source>
</evidence>
<feature type="binding site" evidence="7">
    <location>
        <position position="113"/>
    </location>
    <ligand>
        <name>Mg(2+)</name>
        <dbReference type="ChEBI" id="CHEBI:18420"/>
        <label>1</label>
    </ligand>
</feature>
<dbReference type="Gene3D" id="3.40.190.80">
    <property type="match status" value="1"/>
</dbReference>
<keyword evidence="7 8" id="KW-0460">Magnesium</keyword>
<dbReference type="GO" id="GO:0006094">
    <property type="term" value="P:gluconeogenesis"/>
    <property type="evidence" value="ECO:0007669"/>
    <property type="project" value="UniProtKB-UniRule"/>
</dbReference>
<evidence type="ECO:0000259" key="11">
    <source>
        <dbReference type="Pfam" id="PF18913"/>
    </source>
</evidence>
<keyword evidence="3 7" id="KW-0963">Cytoplasm</keyword>
<evidence type="ECO:0000256" key="5">
    <source>
        <dbReference type="ARBA" id="ARBA00023277"/>
    </source>
</evidence>
<dbReference type="InterPro" id="IPR028343">
    <property type="entry name" value="FBPtase"/>
</dbReference>
<comment type="subcellular location">
    <subcellularLocation>
        <location evidence="7">Cytoplasm</location>
    </subcellularLocation>
</comment>
<feature type="binding site" evidence="7">
    <location>
        <position position="94"/>
    </location>
    <ligand>
        <name>Mg(2+)</name>
        <dbReference type="ChEBI" id="CHEBI:18420"/>
        <label>1</label>
    </ligand>
</feature>
<dbReference type="OrthoDB" id="9806756at2"/>
<comment type="catalytic activity">
    <reaction evidence="1 7">
        <text>beta-D-fructose 1,6-bisphosphate + H2O = beta-D-fructose 6-phosphate + phosphate</text>
        <dbReference type="Rhea" id="RHEA:11064"/>
        <dbReference type="ChEBI" id="CHEBI:15377"/>
        <dbReference type="ChEBI" id="CHEBI:32966"/>
        <dbReference type="ChEBI" id="CHEBI:43474"/>
        <dbReference type="ChEBI" id="CHEBI:57634"/>
        <dbReference type="EC" id="3.1.3.11"/>
    </reaction>
</comment>
<dbReference type="Pfam" id="PF00316">
    <property type="entry name" value="FBPase"/>
    <property type="match status" value="1"/>
</dbReference>
<dbReference type="InterPro" id="IPR033391">
    <property type="entry name" value="FBPase_N"/>
</dbReference>
<reference evidence="12 13" key="1">
    <citation type="submission" date="2019-06" db="EMBL/GenBank/DDBJ databases">
        <title>Genome of new Rhodobacteraceae sp. SM1903.</title>
        <authorList>
            <person name="Ren X."/>
        </authorList>
    </citation>
    <scope>NUCLEOTIDE SEQUENCE [LARGE SCALE GENOMIC DNA]</scope>
    <source>
        <strain evidence="12 13">SM1903</strain>
    </source>
</reference>
<keyword evidence="4 7" id="KW-0378">Hydrolase</keyword>
<feature type="binding site" evidence="7">
    <location>
        <position position="116"/>
    </location>
    <ligand>
        <name>Mg(2+)</name>
        <dbReference type="ChEBI" id="CHEBI:18420"/>
        <label>2</label>
    </ligand>
</feature>
<dbReference type="GO" id="GO:0000287">
    <property type="term" value="F:magnesium ion binding"/>
    <property type="evidence" value="ECO:0007669"/>
    <property type="project" value="UniProtKB-UniRule"/>
</dbReference>
<comment type="caution">
    <text evidence="12">The sequence shown here is derived from an EMBL/GenBank/DDBJ whole genome shotgun (WGS) entry which is preliminary data.</text>
</comment>
<dbReference type="InterPro" id="IPR000146">
    <property type="entry name" value="FBPase_class-1"/>
</dbReference>
<dbReference type="GO" id="GO:0005986">
    <property type="term" value="P:sucrose biosynthetic process"/>
    <property type="evidence" value="ECO:0007669"/>
    <property type="project" value="TreeGrafter"/>
</dbReference>
<accession>A0A5C5GDU3</accession>
<evidence type="ECO:0000256" key="6">
    <source>
        <dbReference type="ARBA" id="ARBA00024331"/>
    </source>
</evidence>
<feature type="binding site" evidence="7">
    <location>
        <position position="115"/>
    </location>
    <ligand>
        <name>Mg(2+)</name>
        <dbReference type="ChEBI" id="CHEBI:18420"/>
        <label>1</label>
    </ligand>
</feature>
<dbReference type="PRINTS" id="PR00115">
    <property type="entry name" value="F16BPHPHTASE"/>
</dbReference>